<name>A0AAN6UX37_9PEZI</name>
<reference evidence="1" key="2">
    <citation type="submission" date="2023-05" db="EMBL/GenBank/DDBJ databases">
        <authorList>
            <consortium name="Lawrence Berkeley National Laboratory"/>
            <person name="Steindorff A."/>
            <person name="Hensen N."/>
            <person name="Bonometti L."/>
            <person name="Westerberg I."/>
            <person name="Brannstrom I.O."/>
            <person name="Guillou S."/>
            <person name="Cros-Aarteil S."/>
            <person name="Calhoun S."/>
            <person name="Haridas S."/>
            <person name="Kuo A."/>
            <person name="Mondo S."/>
            <person name="Pangilinan J."/>
            <person name="Riley R."/>
            <person name="Labutti K."/>
            <person name="Andreopoulos B."/>
            <person name="Lipzen A."/>
            <person name="Chen C."/>
            <person name="Yanf M."/>
            <person name="Daum C."/>
            <person name="Ng V."/>
            <person name="Clum A."/>
            <person name="Ohm R."/>
            <person name="Martin F."/>
            <person name="Silar P."/>
            <person name="Natvig D."/>
            <person name="Lalanne C."/>
            <person name="Gautier V."/>
            <person name="Ament-Velasquez S.L."/>
            <person name="Kruys A."/>
            <person name="Hutchinson M.I."/>
            <person name="Powell A.J."/>
            <person name="Barry K."/>
            <person name="Miller A.N."/>
            <person name="Grigoriev I.V."/>
            <person name="Debuchy R."/>
            <person name="Gladieux P."/>
            <person name="Thoren M.H."/>
            <person name="Johannesson H."/>
        </authorList>
    </citation>
    <scope>NUCLEOTIDE SEQUENCE</scope>
    <source>
        <strain evidence="1">CBS 141.50</strain>
    </source>
</reference>
<gene>
    <name evidence="1" type="ORF">C8A04DRAFT_31705</name>
</gene>
<keyword evidence="2" id="KW-1185">Reference proteome</keyword>
<dbReference type="Proteomes" id="UP001302676">
    <property type="component" value="Unassembled WGS sequence"/>
</dbReference>
<comment type="caution">
    <text evidence="1">The sequence shown here is derived from an EMBL/GenBank/DDBJ whole genome shotgun (WGS) entry which is preliminary data.</text>
</comment>
<evidence type="ECO:0000313" key="1">
    <source>
        <dbReference type="EMBL" id="KAK4140728.1"/>
    </source>
</evidence>
<sequence length="120" mass="14405">MHYHRHSHILRNIQDSLVYSRLARPDKRYVLLYAPLQFEYRYYVSSRDGDNDISGRLDFLLWSYDPDYWFDCRESIEVGQRSADPNRSKSRWTRVNYEAFSNLLSVNMSWICDDESPGNP</sequence>
<evidence type="ECO:0000313" key="2">
    <source>
        <dbReference type="Proteomes" id="UP001302676"/>
    </source>
</evidence>
<dbReference type="RefSeq" id="XP_062634099.1">
    <property type="nucleotide sequence ID" value="XM_062781846.1"/>
</dbReference>
<organism evidence="1 2">
    <name type="scientific">Dichotomopilus funicola</name>
    <dbReference type="NCBI Taxonomy" id="1934379"/>
    <lineage>
        <taxon>Eukaryota</taxon>
        <taxon>Fungi</taxon>
        <taxon>Dikarya</taxon>
        <taxon>Ascomycota</taxon>
        <taxon>Pezizomycotina</taxon>
        <taxon>Sordariomycetes</taxon>
        <taxon>Sordariomycetidae</taxon>
        <taxon>Sordariales</taxon>
        <taxon>Chaetomiaceae</taxon>
        <taxon>Dichotomopilus</taxon>
    </lineage>
</organism>
<proteinExistence type="predicted"/>
<dbReference type="AlphaFoldDB" id="A0AAN6UX37"/>
<protein>
    <submittedName>
        <fullName evidence="1">Uncharacterized protein</fullName>
    </submittedName>
</protein>
<dbReference type="EMBL" id="MU853624">
    <property type="protein sequence ID" value="KAK4140728.1"/>
    <property type="molecule type" value="Genomic_DNA"/>
</dbReference>
<accession>A0AAN6UX37</accession>
<reference evidence="1" key="1">
    <citation type="journal article" date="2023" name="Mol. Phylogenet. Evol.">
        <title>Genome-scale phylogeny and comparative genomics of the fungal order Sordariales.</title>
        <authorList>
            <person name="Hensen N."/>
            <person name="Bonometti L."/>
            <person name="Westerberg I."/>
            <person name="Brannstrom I.O."/>
            <person name="Guillou S."/>
            <person name="Cros-Aarteil S."/>
            <person name="Calhoun S."/>
            <person name="Haridas S."/>
            <person name="Kuo A."/>
            <person name="Mondo S."/>
            <person name="Pangilinan J."/>
            <person name="Riley R."/>
            <person name="LaButti K."/>
            <person name="Andreopoulos B."/>
            <person name="Lipzen A."/>
            <person name="Chen C."/>
            <person name="Yan M."/>
            <person name="Daum C."/>
            <person name="Ng V."/>
            <person name="Clum A."/>
            <person name="Steindorff A."/>
            <person name="Ohm R.A."/>
            <person name="Martin F."/>
            <person name="Silar P."/>
            <person name="Natvig D.O."/>
            <person name="Lalanne C."/>
            <person name="Gautier V."/>
            <person name="Ament-Velasquez S.L."/>
            <person name="Kruys A."/>
            <person name="Hutchinson M.I."/>
            <person name="Powell A.J."/>
            <person name="Barry K."/>
            <person name="Miller A.N."/>
            <person name="Grigoriev I.V."/>
            <person name="Debuchy R."/>
            <person name="Gladieux P."/>
            <person name="Hiltunen Thoren M."/>
            <person name="Johannesson H."/>
        </authorList>
    </citation>
    <scope>NUCLEOTIDE SEQUENCE</scope>
    <source>
        <strain evidence="1">CBS 141.50</strain>
    </source>
</reference>
<dbReference type="GeneID" id="87818459"/>